<dbReference type="AlphaFoldDB" id="F0R481"/>
<dbReference type="STRING" id="667015.Bacsa_2142"/>
<keyword evidence="1" id="KW-0732">Signal</keyword>
<reference evidence="2 3" key="1">
    <citation type="journal article" date="2011" name="Stand. Genomic Sci.">
        <title>Complete genome sequence of Bacteroides salanitronis type strain (BL78).</title>
        <authorList>
            <person name="Gronow S."/>
            <person name="Held B."/>
            <person name="Lucas S."/>
            <person name="Lapidus A."/>
            <person name="Del Rio T.G."/>
            <person name="Nolan M."/>
            <person name="Tice H."/>
            <person name="Deshpande S."/>
            <person name="Cheng J.F."/>
            <person name="Pitluck S."/>
            <person name="Liolios K."/>
            <person name="Pagani I."/>
            <person name="Ivanova N."/>
            <person name="Mavromatis K."/>
            <person name="Pati A."/>
            <person name="Tapia R."/>
            <person name="Han C."/>
            <person name="Goodwin L."/>
            <person name="Chen A."/>
            <person name="Palaniappan K."/>
            <person name="Land M."/>
            <person name="Hauser L."/>
            <person name="Chang Y.J."/>
            <person name="Jeffries C.D."/>
            <person name="Brambilla E.M."/>
            <person name="Rohde M."/>
            <person name="Goker M."/>
            <person name="Detter J.C."/>
            <person name="Woyke T."/>
            <person name="Bristow J."/>
            <person name="Markowitz V."/>
            <person name="Hugenholtz P."/>
            <person name="Kyrpides N.C."/>
            <person name="Klenk H.P."/>
            <person name="Eisen J.A."/>
        </authorList>
    </citation>
    <scope>NUCLEOTIDE SEQUENCE [LARGE SCALE GENOMIC DNA]</scope>
    <source>
        <strain evidence="2 3">DSM 18170</strain>
    </source>
</reference>
<dbReference type="KEGG" id="bsa:Bacsa_2142"/>
<evidence type="ECO:0000313" key="2">
    <source>
        <dbReference type="EMBL" id="ADY36697.1"/>
    </source>
</evidence>
<keyword evidence="3" id="KW-1185">Reference proteome</keyword>
<proteinExistence type="predicted"/>
<organism evidence="2 3">
    <name type="scientific">Phocaeicola salanitronis (strain DSM 18170 / JCM 13657 / CCUG 60908 / BL78)</name>
    <name type="common">Bacteroides salanitronis</name>
    <dbReference type="NCBI Taxonomy" id="667015"/>
    <lineage>
        <taxon>Bacteria</taxon>
        <taxon>Pseudomonadati</taxon>
        <taxon>Bacteroidota</taxon>
        <taxon>Bacteroidia</taxon>
        <taxon>Bacteroidales</taxon>
        <taxon>Bacteroidaceae</taxon>
        <taxon>Phocaeicola</taxon>
    </lineage>
</organism>
<sequence length="254" mass="29487">MKTAITFIFILALSACSAKPDKVANLFTKEEREQYVNTLSLYLQADSGLIAERNQFFQFLLKHIDAEEKDSAYYMENIAHVDSVIHAAIGLVEQGNMDNLLTLLEQERYNIYAHPCNNIDNEIALHNMLIQLYNKAYKENTDEYYSKIIDLAEYSKLHILGLLDNEQYIPYYIHNLTSLVDLYMCANRHAEAIRTGKELCEFTKDKNNSIHIRCVLLLGSLYKELNMTEQQDSCINSVKHLPEFEAIYDDYMKQ</sequence>
<accession>F0R481</accession>
<evidence type="ECO:0000313" key="3">
    <source>
        <dbReference type="Proteomes" id="UP000007486"/>
    </source>
</evidence>
<evidence type="ECO:0000256" key="1">
    <source>
        <dbReference type="SAM" id="SignalP"/>
    </source>
</evidence>
<dbReference type="HOGENOM" id="CLU_1092636_0_0_10"/>
<evidence type="ECO:0008006" key="4">
    <source>
        <dbReference type="Google" id="ProtNLM"/>
    </source>
</evidence>
<feature type="signal peptide" evidence="1">
    <location>
        <begin position="1"/>
        <end position="18"/>
    </location>
</feature>
<name>F0R481_PHOSB</name>
<feature type="chain" id="PRO_5003257456" description="Lipoprotein" evidence="1">
    <location>
        <begin position="19"/>
        <end position="254"/>
    </location>
</feature>
<dbReference type="RefSeq" id="WP_013618126.1">
    <property type="nucleotide sequence ID" value="NC_015164.1"/>
</dbReference>
<gene>
    <name evidence="2" type="ordered locus">Bacsa_2142</name>
</gene>
<dbReference type="Proteomes" id="UP000007486">
    <property type="component" value="Chromosome"/>
</dbReference>
<dbReference type="EMBL" id="CP002530">
    <property type="protein sequence ID" value="ADY36697.1"/>
    <property type="molecule type" value="Genomic_DNA"/>
</dbReference>
<dbReference type="OrthoDB" id="9874084at2"/>
<protein>
    <recommendedName>
        <fullName evidence="4">Lipoprotein</fullName>
    </recommendedName>
</protein>
<dbReference type="PROSITE" id="PS51257">
    <property type="entry name" value="PROKAR_LIPOPROTEIN"/>
    <property type="match status" value="1"/>
</dbReference>